<dbReference type="InterPro" id="IPR027787">
    <property type="entry name" value="Alpha/beta-hydrolase_catalytic"/>
</dbReference>
<dbReference type="InterPro" id="IPR012037">
    <property type="entry name" value="Alpha/beta-hydrolase_fam"/>
</dbReference>
<feature type="transmembrane region" description="Helical" evidence="1">
    <location>
        <begin position="121"/>
        <end position="143"/>
    </location>
</feature>
<name>A0A4S1WWW6_9SPHN</name>
<evidence type="ECO:0008006" key="6">
    <source>
        <dbReference type="Google" id="ProtNLM"/>
    </source>
</evidence>
<feature type="domain" description="Alpha/beta-hydrolase catalytic" evidence="2">
    <location>
        <begin position="255"/>
        <end position="542"/>
    </location>
</feature>
<dbReference type="PIRSF" id="PIRSF007542">
    <property type="entry name" value="UCP007542"/>
    <property type="match status" value="1"/>
</dbReference>
<dbReference type="InterPro" id="IPR027788">
    <property type="entry name" value="Alpha/beta-hydrolase_N_dom"/>
</dbReference>
<dbReference type="EMBL" id="SRXU01000001">
    <property type="protein sequence ID" value="TGX46086.1"/>
    <property type="molecule type" value="Genomic_DNA"/>
</dbReference>
<comment type="caution">
    <text evidence="4">The sequence shown here is derived from an EMBL/GenBank/DDBJ whole genome shotgun (WGS) entry which is preliminary data.</text>
</comment>
<evidence type="ECO:0000313" key="4">
    <source>
        <dbReference type="EMBL" id="TGX46086.1"/>
    </source>
</evidence>
<evidence type="ECO:0000259" key="2">
    <source>
        <dbReference type="Pfam" id="PF10081"/>
    </source>
</evidence>
<feature type="domain" description="Alpha/beta-hydrolase N-terminal" evidence="3">
    <location>
        <begin position="31"/>
        <end position="238"/>
    </location>
</feature>
<feature type="transmembrane region" description="Helical" evidence="1">
    <location>
        <begin position="40"/>
        <end position="61"/>
    </location>
</feature>
<dbReference type="Pfam" id="PF10081">
    <property type="entry name" value="Abhydrolase_9"/>
    <property type="match status" value="1"/>
</dbReference>
<proteinExistence type="predicted"/>
<protein>
    <recommendedName>
        <fullName evidence="6">Alpha/beta-hydrolase family protein</fullName>
    </recommendedName>
</protein>
<accession>A0A4S1WWW6</accession>
<reference evidence="4 5" key="1">
    <citation type="submission" date="2019-04" db="EMBL/GenBank/DDBJ databases">
        <title>Sphingomonas psychrotolerans sp. nov., isolated from soil in the Tianshan Mountains, Xinjiang, China.</title>
        <authorList>
            <person name="Luo Y."/>
            <person name="Sheng H."/>
        </authorList>
    </citation>
    <scope>NUCLEOTIDE SEQUENCE [LARGE SCALE GENOMIC DNA]</scope>
    <source>
        <strain evidence="4 5">KIS18-15</strain>
    </source>
</reference>
<feature type="transmembrane region" description="Helical" evidence="1">
    <location>
        <begin position="81"/>
        <end position="101"/>
    </location>
</feature>
<keyword evidence="1" id="KW-0472">Membrane</keyword>
<gene>
    <name evidence="4" type="ORF">E5A74_02660</name>
</gene>
<dbReference type="RefSeq" id="WP_135982555.1">
    <property type="nucleotide sequence ID" value="NZ_JAASQM010000001.1"/>
</dbReference>
<keyword evidence="1" id="KW-0812">Transmembrane</keyword>
<feature type="transmembrane region" description="Helical" evidence="1">
    <location>
        <begin position="12"/>
        <end position="34"/>
    </location>
</feature>
<dbReference type="OrthoDB" id="4397445at2"/>
<evidence type="ECO:0000259" key="3">
    <source>
        <dbReference type="Pfam" id="PF15420"/>
    </source>
</evidence>
<evidence type="ECO:0000313" key="5">
    <source>
        <dbReference type="Proteomes" id="UP000309848"/>
    </source>
</evidence>
<dbReference type="Pfam" id="PF15420">
    <property type="entry name" value="Abhydrolase_9_N"/>
    <property type="match status" value="1"/>
</dbReference>
<sequence length="549" mass="59877">MRFDTKGLEARLVRLSLPGLIWGTFFFAASLTPSMIPRHFVLQGALSGFSFALGYGLGLLLERLWAYVQLPRPGAAFVRRATLVTAAVCCVVAVIFLWLATGWQNSVRAALQLPLEASASPLFVGIVAAITFWLLRALARLIGLSFRIISRRLKQHMPERAANFLGVLLAALLCLSVLDGLIFRLALSIADSSYREFDALIETDVARPIDPLRTGSAASLLDWQHLGRAGREFIDAGPNRESIAALAGGEARQPIRVYAGLNSAATPRARAALALAELKRVGAFDRPVLVIIMPTGTGWVDPAGIDTLEYMHRGNVASVAVQYSYLSSWLSLLIEPENGSETAHALFDTVYGYWTTLPHDSRPKLYLSGLSLGALGSQRSADMFKVIGDPFNGAVWSGTPFRSTMWRTLTAGRQPGSPAWLPMSGDGSTVRFTNQQNHLAIPGAKWGPMRIVMLQYASDPITFFEPSMFWRRPEWLDPRGPDVSPALRWIPIVSALQMGVDITLSGMVPPGRGHVFAAAHYIDAWKEVTQPPGWSDADTARLKAAMAGR</sequence>
<dbReference type="Proteomes" id="UP000309848">
    <property type="component" value="Unassembled WGS sequence"/>
</dbReference>
<dbReference type="AlphaFoldDB" id="A0A4S1WWW6"/>
<organism evidence="4 5">
    <name type="scientific">Sphingomonas naasensis</name>
    <dbReference type="NCBI Taxonomy" id="1344951"/>
    <lineage>
        <taxon>Bacteria</taxon>
        <taxon>Pseudomonadati</taxon>
        <taxon>Pseudomonadota</taxon>
        <taxon>Alphaproteobacteria</taxon>
        <taxon>Sphingomonadales</taxon>
        <taxon>Sphingomonadaceae</taxon>
        <taxon>Sphingomonas</taxon>
    </lineage>
</organism>
<evidence type="ECO:0000256" key="1">
    <source>
        <dbReference type="SAM" id="Phobius"/>
    </source>
</evidence>
<keyword evidence="5" id="KW-1185">Reference proteome</keyword>
<keyword evidence="1" id="KW-1133">Transmembrane helix</keyword>
<feature type="transmembrane region" description="Helical" evidence="1">
    <location>
        <begin position="164"/>
        <end position="187"/>
    </location>
</feature>